<gene>
    <name evidence="2" type="ORF">TELCIR_00930</name>
</gene>
<proteinExistence type="predicted"/>
<evidence type="ECO:0000256" key="1">
    <source>
        <dbReference type="SAM" id="MobiDB-lite"/>
    </source>
</evidence>
<accession>A0A2G9V4T7</accession>
<dbReference type="Proteomes" id="UP000230423">
    <property type="component" value="Unassembled WGS sequence"/>
</dbReference>
<name>A0A2G9V4T7_TELCI</name>
<evidence type="ECO:0000313" key="3">
    <source>
        <dbReference type="Proteomes" id="UP000230423"/>
    </source>
</evidence>
<dbReference type="OrthoDB" id="19740at2759"/>
<evidence type="ECO:0000313" key="2">
    <source>
        <dbReference type="EMBL" id="PIO76982.1"/>
    </source>
</evidence>
<dbReference type="AlphaFoldDB" id="A0A2G9V4T7"/>
<organism evidence="2 3">
    <name type="scientific">Teladorsagia circumcincta</name>
    <name type="common">Brown stomach worm</name>
    <name type="synonym">Ostertagia circumcincta</name>
    <dbReference type="NCBI Taxonomy" id="45464"/>
    <lineage>
        <taxon>Eukaryota</taxon>
        <taxon>Metazoa</taxon>
        <taxon>Ecdysozoa</taxon>
        <taxon>Nematoda</taxon>
        <taxon>Chromadorea</taxon>
        <taxon>Rhabditida</taxon>
        <taxon>Rhabditina</taxon>
        <taxon>Rhabditomorpha</taxon>
        <taxon>Strongyloidea</taxon>
        <taxon>Trichostrongylidae</taxon>
        <taxon>Teladorsagia</taxon>
    </lineage>
</organism>
<keyword evidence="3" id="KW-1185">Reference proteome</keyword>
<dbReference type="EMBL" id="KZ345018">
    <property type="protein sequence ID" value="PIO76982.1"/>
    <property type="molecule type" value="Genomic_DNA"/>
</dbReference>
<sequence>MRISTLSEGGLEQDELTGEDGAPATARRITSFIDSSASANPLLVRKRKLAMSSSPIDIVRARKN</sequence>
<feature type="region of interest" description="Disordered" evidence="1">
    <location>
        <begin position="1"/>
        <end position="23"/>
    </location>
</feature>
<reference evidence="2 3" key="1">
    <citation type="submission" date="2015-09" db="EMBL/GenBank/DDBJ databases">
        <title>Draft genome of the parasitic nematode Teladorsagia circumcincta isolate WARC Sus (inbred).</title>
        <authorList>
            <person name="Mitreva M."/>
        </authorList>
    </citation>
    <scope>NUCLEOTIDE SEQUENCE [LARGE SCALE GENOMIC DNA]</scope>
    <source>
        <strain evidence="2 3">S</strain>
    </source>
</reference>
<protein>
    <submittedName>
        <fullName evidence="2">Uncharacterized protein</fullName>
    </submittedName>
</protein>